<evidence type="ECO:0000313" key="3">
    <source>
        <dbReference type="Proteomes" id="UP000825890"/>
    </source>
</evidence>
<feature type="region of interest" description="Disordered" evidence="1">
    <location>
        <begin position="32"/>
        <end position="61"/>
    </location>
</feature>
<dbReference type="RefSeq" id="XP_044652199.1">
    <property type="nucleotide sequence ID" value="XM_044796264.1"/>
</dbReference>
<dbReference type="GeneID" id="68286724"/>
<dbReference type="EMBL" id="BOLY01000001">
    <property type="protein sequence ID" value="GIZ37712.1"/>
    <property type="molecule type" value="Genomic_DNA"/>
</dbReference>
<dbReference type="OrthoDB" id="294251at2759"/>
<reference evidence="2 3" key="1">
    <citation type="submission" date="2021-01" db="EMBL/GenBank/DDBJ databases">
        <title>Cercospora kikuchii MAFF 305040 whole genome shotgun sequence.</title>
        <authorList>
            <person name="Kashiwa T."/>
            <person name="Suzuki T."/>
        </authorList>
    </citation>
    <scope>NUCLEOTIDE SEQUENCE [LARGE SCALE GENOMIC DNA]</scope>
    <source>
        <strain evidence="2 3">MAFF 305040</strain>
    </source>
</reference>
<gene>
    <name evidence="2" type="ORF">CKM354_000114900</name>
</gene>
<protein>
    <submittedName>
        <fullName evidence="2">Uncharacterized protein</fullName>
    </submittedName>
</protein>
<proteinExistence type="predicted"/>
<dbReference type="Proteomes" id="UP000825890">
    <property type="component" value="Unassembled WGS sequence"/>
</dbReference>
<feature type="compositionally biased region" description="Basic and acidic residues" evidence="1">
    <location>
        <begin position="49"/>
        <end position="58"/>
    </location>
</feature>
<accession>A0A9P3FBN8</accession>
<evidence type="ECO:0000256" key="1">
    <source>
        <dbReference type="SAM" id="MobiDB-lite"/>
    </source>
</evidence>
<sequence length="108" mass="11908">MPAHVVEEQRAWQPEHSMAVAEALKEAMGDNNAAMHDAPDQPRSMALRSPRDLGKDPYRIPSFSPHTIINYEALGRAQSSQCHTSMTCKPAPNMLSPVESRDGRTSLP</sequence>
<feature type="region of interest" description="Disordered" evidence="1">
    <location>
        <begin position="83"/>
        <end position="108"/>
    </location>
</feature>
<keyword evidence="3" id="KW-1185">Reference proteome</keyword>
<organism evidence="2 3">
    <name type="scientific">Cercospora kikuchii</name>
    <dbReference type="NCBI Taxonomy" id="84275"/>
    <lineage>
        <taxon>Eukaryota</taxon>
        <taxon>Fungi</taxon>
        <taxon>Dikarya</taxon>
        <taxon>Ascomycota</taxon>
        <taxon>Pezizomycotina</taxon>
        <taxon>Dothideomycetes</taxon>
        <taxon>Dothideomycetidae</taxon>
        <taxon>Mycosphaerellales</taxon>
        <taxon>Mycosphaerellaceae</taxon>
        <taxon>Cercospora</taxon>
    </lineage>
</organism>
<feature type="compositionally biased region" description="Basic and acidic residues" evidence="1">
    <location>
        <begin position="99"/>
        <end position="108"/>
    </location>
</feature>
<dbReference type="AlphaFoldDB" id="A0A9P3FBN8"/>
<evidence type="ECO:0000313" key="2">
    <source>
        <dbReference type="EMBL" id="GIZ37712.1"/>
    </source>
</evidence>
<comment type="caution">
    <text evidence="2">The sequence shown here is derived from an EMBL/GenBank/DDBJ whole genome shotgun (WGS) entry which is preliminary data.</text>
</comment>
<name>A0A9P3FBN8_9PEZI</name>